<dbReference type="OrthoDB" id="6435344at2759"/>
<evidence type="ECO:0000313" key="2">
    <source>
        <dbReference type="EMBL" id="GFY37816.1"/>
    </source>
</evidence>
<name>A0A8X7BMQ7_9ARAC</name>
<proteinExistence type="predicted"/>
<accession>A0A8X7BMQ7</accession>
<evidence type="ECO:0000256" key="1">
    <source>
        <dbReference type="SAM" id="SignalP"/>
    </source>
</evidence>
<keyword evidence="3" id="KW-1185">Reference proteome</keyword>
<dbReference type="AlphaFoldDB" id="A0A8X7BMQ7"/>
<gene>
    <name evidence="2" type="primary">X975_18336</name>
    <name evidence="2" type="ORF">TNIN_448001</name>
</gene>
<evidence type="ECO:0000313" key="3">
    <source>
        <dbReference type="Proteomes" id="UP000886998"/>
    </source>
</evidence>
<organism evidence="2 3">
    <name type="scientific">Trichonephila inaurata madagascariensis</name>
    <dbReference type="NCBI Taxonomy" id="2747483"/>
    <lineage>
        <taxon>Eukaryota</taxon>
        <taxon>Metazoa</taxon>
        <taxon>Ecdysozoa</taxon>
        <taxon>Arthropoda</taxon>
        <taxon>Chelicerata</taxon>
        <taxon>Arachnida</taxon>
        <taxon>Araneae</taxon>
        <taxon>Araneomorphae</taxon>
        <taxon>Entelegynae</taxon>
        <taxon>Araneoidea</taxon>
        <taxon>Nephilidae</taxon>
        <taxon>Trichonephila</taxon>
        <taxon>Trichonephila inaurata</taxon>
    </lineage>
</organism>
<feature type="chain" id="PRO_5036457646" evidence="1">
    <location>
        <begin position="19"/>
        <end position="272"/>
    </location>
</feature>
<protein>
    <submittedName>
        <fullName evidence="2">Uncharacterized protein</fullName>
    </submittedName>
</protein>
<dbReference type="EMBL" id="BMAV01000505">
    <property type="protein sequence ID" value="GFY37816.1"/>
    <property type="molecule type" value="Genomic_DNA"/>
</dbReference>
<dbReference type="Proteomes" id="UP000886998">
    <property type="component" value="Unassembled WGS sequence"/>
</dbReference>
<feature type="signal peptide" evidence="1">
    <location>
        <begin position="1"/>
        <end position="18"/>
    </location>
</feature>
<comment type="caution">
    <text evidence="2">The sequence shown here is derived from an EMBL/GenBank/DDBJ whole genome shotgun (WGS) entry which is preliminary data.</text>
</comment>
<keyword evidence="1" id="KW-0732">Signal</keyword>
<sequence length="272" mass="32060">MMWFISLIIYSLIQGLFGEYIPDCAIGKHSYCRMFAPTITWGNGFPPNEEELRVLCPKVMRYLDCFLEYSVNCAYVYDETNETTIATRKMIQELCVENSRLNRAYLRSAECFRSLVNTNVGSECHKKADIMYNAYILHRSEYYDVDDADRSRHRYCLSLVNTNVGSECHKKADIMYNAYILHRSEYYDVDDADRSRHRYCLEQAYKMSCIAMEILDNCNEFAYDTFLEIIHRVKLLHPICSESTIEEVNEAFIDYIDEEEEQEKVLYQIVNS</sequence>
<reference evidence="2" key="1">
    <citation type="submission" date="2020-08" db="EMBL/GenBank/DDBJ databases">
        <title>Multicomponent nature underlies the extraordinary mechanical properties of spider dragline silk.</title>
        <authorList>
            <person name="Kono N."/>
            <person name="Nakamura H."/>
            <person name="Mori M."/>
            <person name="Yoshida Y."/>
            <person name="Ohtoshi R."/>
            <person name="Malay A.D."/>
            <person name="Moran D.A.P."/>
            <person name="Tomita M."/>
            <person name="Numata K."/>
            <person name="Arakawa K."/>
        </authorList>
    </citation>
    <scope>NUCLEOTIDE SEQUENCE</scope>
</reference>